<feature type="compositionally biased region" description="Polar residues" evidence="1">
    <location>
        <begin position="9"/>
        <end position="32"/>
    </location>
</feature>
<evidence type="ECO:0000313" key="3">
    <source>
        <dbReference type="EMBL" id="AAO67381.1"/>
    </source>
</evidence>
<dbReference type="AlphaFoldDB" id="Q86MU6"/>
<dbReference type="EMBL" id="AY248855">
    <property type="protein sequence ID" value="AAO67381.1"/>
    <property type="molecule type" value="Genomic_DNA"/>
</dbReference>
<proteinExistence type="predicted"/>
<evidence type="ECO:0000259" key="2">
    <source>
        <dbReference type="Pfam" id="PF05424"/>
    </source>
</evidence>
<dbReference type="GO" id="GO:0016020">
    <property type="term" value="C:membrane"/>
    <property type="evidence" value="ECO:0007669"/>
    <property type="project" value="InterPro"/>
</dbReference>
<protein>
    <submittedName>
        <fullName evidence="3">Truncated erythrocyte membrane protein 1</fullName>
    </submittedName>
</protein>
<feature type="region of interest" description="Disordered" evidence="1">
    <location>
        <begin position="64"/>
        <end position="102"/>
    </location>
</feature>
<gene>
    <name evidence="3" type="primary">var</name>
</gene>
<sequence>IQKLHDWASGNTVVSGQAQTPQGGTSSPSGKETPSDKLRTAFIQSAAIETFFLWDRYKKEKEIEKKEKKEANGGLVPSLNGGPPQQPGVTGDSPQSKLQQTGVIPPPFLRQMFYTLGDYADIFFGKNDIVIDTKNGDKDIAEREKKNKRCYRTCFKKC</sequence>
<dbReference type="InterPro" id="IPR042202">
    <property type="entry name" value="Duffy-ag-bd_sf"/>
</dbReference>
<name>Q86MU6_PLAFA</name>
<feature type="domain" description="Duffy-antigen binding" evidence="2">
    <location>
        <begin position="34"/>
        <end position="147"/>
    </location>
</feature>
<accession>Q86MU6</accession>
<reference evidence="3" key="1">
    <citation type="journal article" date="2003" name="Mol. Biochem. Parasitol.">
        <title>New tools to identify var sequence tags and clone full-length genes using type-specific primers to Duffy binding-like domains.</title>
        <authorList>
            <person name="Kraemer S.M."/>
            <person name="Gupta L."/>
            <person name="Smith J.D."/>
        </authorList>
    </citation>
    <scope>NUCLEOTIDE SEQUENCE</scope>
</reference>
<feature type="compositionally biased region" description="Polar residues" evidence="1">
    <location>
        <begin position="92"/>
        <end position="102"/>
    </location>
</feature>
<dbReference type="Gene3D" id="1.20.1310.20">
    <property type="entry name" value="Duffy-antigen binding domain"/>
    <property type="match status" value="1"/>
</dbReference>
<feature type="region of interest" description="Disordered" evidence="1">
    <location>
        <begin position="1"/>
        <end position="39"/>
    </location>
</feature>
<evidence type="ECO:0000256" key="1">
    <source>
        <dbReference type="SAM" id="MobiDB-lite"/>
    </source>
</evidence>
<dbReference type="Pfam" id="PF05424">
    <property type="entry name" value="Duffy_binding"/>
    <property type="match status" value="1"/>
</dbReference>
<dbReference type="SUPFAM" id="SSF140924">
    <property type="entry name" value="Duffy binding domain-like"/>
    <property type="match status" value="1"/>
</dbReference>
<organism evidence="3">
    <name type="scientific">Plasmodium falciparum</name>
    <name type="common">malaria parasite P. falciparum</name>
    <dbReference type="NCBI Taxonomy" id="5833"/>
    <lineage>
        <taxon>Eukaryota</taxon>
        <taxon>Sar</taxon>
        <taxon>Alveolata</taxon>
        <taxon>Apicomplexa</taxon>
        <taxon>Aconoidasida</taxon>
        <taxon>Haemosporida</taxon>
        <taxon>Plasmodiidae</taxon>
        <taxon>Plasmodium</taxon>
        <taxon>Plasmodium (Laverania)</taxon>
    </lineage>
</organism>
<feature type="non-terminal residue" evidence="3">
    <location>
        <position position="1"/>
    </location>
</feature>
<dbReference type="GO" id="GO:0046789">
    <property type="term" value="F:host cell surface receptor binding"/>
    <property type="evidence" value="ECO:0007669"/>
    <property type="project" value="InterPro"/>
</dbReference>
<dbReference type="InterPro" id="IPR008602">
    <property type="entry name" value="Duffy-antigen-binding"/>
</dbReference>